<accession>A0ABC8JWS3</accession>
<sequence>MSRKTLDKPRSDKADSGYKGGQERYQERLDRYGNPFGNRVSTKQTRVPPPPPTETRPGKSDNVTWRKISAEQETNETGYKSPSFTRTRETRDARNGINRPLFPQRETREWRVKNPHQSQNDLSQQNPTRYQTEDEIRKDLDEATLRYVNHPDPTEAAARRQRVLATDTNGQTEETASYIMRANGIAPDKEKSNYQSPQLDNSSTRDKIFQEVQNATL</sequence>
<feature type="compositionally biased region" description="Polar residues" evidence="1">
    <location>
        <begin position="115"/>
        <end position="130"/>
    </location>
</feature>
<dbReference type="AlphaFoldDB" id="A0ABC8JWS3"/>
<dbReference type="Proteomes" id="UP001642260">
    <property type="component" value="Unassembled WGS sequence"/>
</dbReference>
<feature type="region of interest" description="Disordered" evidence="1">
    <location>
        <begin position="1"/>
        <end position="130"/>
    </location>
</feature>
<comment type="caution">
    <text evidence="2">The sequence shown here is derived from an EMBL/GenBank/DDBJ whole genome shotgun (WGS) entry which is preliminary data.</text>
</comment>
<feature type="region of interest" description="Disordered" evidence="1">
    <location>
        <begin position="183"/>
        <end position="217"/>
    </location>
</feature>
<name>A0ABC8JWS3_ERUVS</name>
<organism evidence="2 3">
    <name type="scientific">Eruca vesicaria subsp. sativa</name>
    <name type="common">Garden rocket</name>
    <name type="synonym">Eruca sativa</name>
    <dbReference type="NCBI Taxonomy" id="29727"/>
    <lineage>
        <taxon>Eukaryota</taxon>
        <taxon>Viridiplantae</taxon>
        <taxon>Streptophyta</taxon>
        <taxon>Embryophyta</taxon>
        <taxon>Tracheophyta</taxon>
        <taxon>Spermatophyta</taxon>
        <taxon>Magnoliopsida</taxon>
        <taxon>eudicotyledons</taxon>
        <taxon>Gunneridae</taxon>
        <taxon>Pentapetalae</taxon>
        <taxon>rosids</taxon>
        <taxon>malvids</taxon>
        <taxon>Brassicales</taxon>
        <taxon>Brassicaceae</taxon>
        <taxon>Brassiceae</taxon>
        <taxon>Eruca</taxon>
    </lineage>
</organism>
<reference evidence="2 3" key="1">
    <citation type="submission" date="2022-03" db="EMBL/GenBank/DDBJ databases">
        <authorList>
            <person name="Macdonald S."/>
            <person name="Ahmed S."/>
            <person name="Newling K."/>
        </authorList>
    </citation>
    <scope>NUCLEOTIDE SEQUENCE [LARGE SCALE GENOMIC DNA]</scope>
</reference>
<gene>
    <name evidence="2" type="ORF">ERUC_LOCUS16248</name>
</gene>
<evidence type="ECO:0000313" key="2">
    <source>
        <dbReference type="EMBL" id="CAH8344034.1"/>
    </source>
</evidence>
<feature type="compositionally biased region" description="Polar residues" evidence="1">
    <location>
        <begin position="193"/>
        <end position="202"/>
    </location>
</feature>
<dbReference type="EMBL" id="CAKOAT010152598">
    <property type="protein sequence ID" value="CAH8344034.1"/>
    <property type="molecule type" value="Genomic_DNA"/>
</dbReference>
<proteinExistence type="predicted"/>
<evidence type="ECO:0000313" key="3">
    <source>
        <dbReference type="Proteomes" id="UP001642260"/>
    </source>
</evidence>
<feature type="compositionally biased region" description="Basic and acidic residues" evidence="1">
    <location>
        <begin position="1"/>
        <end position="31"/>
    </location>
</feature>
<protein>
    <submittedName>
        <fullName evidence="2">Uncharacterized protein</fullName>
    </submittedName>
</protein>
<feature type="compositionally biased region" description="Polar residues" evidence="1">
    <location>
        <begin position="71"/>
        <end position="85"/>
    </location>
</feature>
<evidence type="ECO:0000256" key="1">
    <source>
        <dbReference type="SAM" id="MobiDB-lite"/>
    </source>
</evidence>
<keyword evidence="3" id="KW-1185">Reference proteome</keyword>